<dbReference type="EMBL" id="BQXS01010903">
    <property type="protein sequence ID" value="GKT35019.1"/>
    <property type="molecule type" value="Genomic_DNA"/>
</dbReference>
<keyword evidence="2" id="KW-0812">Transmembrane</keyword>
<evidence type="ECO:0000256" key="2">
    <source>
        <dbReference type="SAM" id="Phobius"/>
    </source>
</evidence>
<feature type="transmembrane region" description="Helical" evidence="2">
    <location>
        <begin position="2170"/>
        <end position="2191"/>
    </location>
</feature>
<dbReference type="PROSITE" id="PS51450">
    <property type="entry name" value="LRR"/>
    <property type="match status" value="4"/>
</dbReference>
<dbReference type="PANTHER" id="PTHR24033">
    <property type="entry name" value="EGF-LIKE DOMAIN-CONTAINING PROTEIN"/>
    <property type="match status" value="1"/>
</dbReference>
<dbReference type="Gene3D" id="3.80.10.10">
    <property type="entry name" value="Ribonuclease Inhibitor"/>
    <property type="match status" value="5"/>
</dbReference>
<name>A0ABQ5KUA0_9EUKA</name>
<sequence>MKPYPHQLNPSQPNNNVEDLDIASDISLFQPTTQSTAFGVNIPDSNLRKLICEATGYTSPVCNVSYFDMYILSDTFDASSANIECLEGIQWLKSVSAIDISDNPIDDISQLQYMPGLPSIIMQNSIPESFSIDVSDLTDFFLGSRLLNMSINGNIHIYDISPLYGNIMMQSLTIANPQLHSFIPLCHSEDDNDYWEYMSTVFPFHDCDYSNVIESYIPNICPLNEYPARSPFFCDGIYCPSAILNEVYNVFTAEKQCSFIAKEGENGECFTVHDDTIRAYLIDSCGAVPESNGVISIATMRSGLTCSSLDLSDIVDDLTSITTLQGLEYAQSPLINSTSGSSSQNTDYTDYKSSMPLSLTSLTLDGYDLSGDINESYEMDLLVIRKLSRSIYYSTFDKTIDCGLTSLSLNKCGVTRLSDIFDSNIEGKDMDNYTQPFKIQHLDLSNNFISDVSLLISDKLFPADTLETLDISNNYICDIDGVIDALNDYFTNDAFTVIADSQQPCMCEGDVSFTEHKVCRKLEEGKWAIECIDGYFLNKNDYSCSKICEKGYELDGSLNCVEALTSVDDAVRNGVCGALVNQMTTLNPGESTIDCDCEYAWYGDSCTTPYSLFFPDEMFRKYACSAINQTQLLHTCDATEFGMGTVIDFGIIAKSDVHVLYGLQYCKAIYQFFLGNVPIDDISYIAGISGIGSFFAYSNVSYGDDYQIDVSTINSLVFSSRIIDSIVYGNAHLFDISVLYRNICLNSLILSDDDGISIPLCHSEDSDTFLQFMSSVLPVLDLSDDTDSIYSSPLSKISLKANNILQTSCPLNSSSSNKDNGNNDKNKSNEDDATYNCDPSVVSECPSVILNEVYNNVDERKQCSFIAKEGENGECFTVHDDTIRAYLIDSCGAVPESNGIISIATMRSGLTCSSLDLSDIVDDLTSITTLQGLEYAMGIASDGVTNVGISELSLDGYALYGSDYRVQYDQFVLKTLAQHFDYGYLSSGLTTLSVSNCLVHSIEDIIQFYPPILTSTTGSIKVSPYRFQHLDLSNNFISDVSLLISDKLFPADTLETLDISNNYICDIDGVIDALNDYFTNDAFTVIADSQQPCMCEGDVSFAEHKTCRELSPFSGIYDIVCFEGYYLDIENNLCVHVTDDNEYIESVVCTQLGVIPVLEESSYTVQCGCPIGRYGDDCTYLCPLFDGVLCNGHGDCDSDSRECVCEEGVFYGDQCEYVSIPNDNLHNVICDTLSYASGCDLTISDLESITSLVISNPVDSLVGLSFASNLETLEITGDGSISLSSDSIDLIPLSIKYLSLINERIQPNTDFSRFITLYSLDLSKNDMYSLSVPNLFPNTLIDLNVSSCCLLAFPDFFDNLCGPDGKGLFFLKSLNVSDTTISSFTGVIPSVVTLIADDCKYLTDISSADLDSISHVIYLSLNNMGMTFTSSNDVISMMPFTNLSHLKSLSISNNVFSDPTPLYVFSNTLETLDMSGNFICGMDSYGLIEFSSHFSAENPSFVFDNNSCKCEQLSLAGSTSFNQTSPYSFKSLVCIESWPNTFVISCSSVSYHNVMNPFGEVSDDSCVIFDPIVNKNMFELCYDGLLNNMTCIGAESTLVSNVDADYLGLSCLYGWYGSDCSSKCPEDVNGQRCHGEYCNGCDALSHVCTCTSSGHTGFLCSITTGATLIDQGMNQNLVQAICSQLYDTDTCKKTSVYYGITVEQLTSVTYLSIPNNVKTLDGLENASSLEVLIFEAGNEYIFDLSPIAYLSSLYSLTFDSLTKMDYNLITTLTNEISSLKNYVESMDDFDSTKTICVGLCNLRSIEVSNTPGIVQNTEEVDGSSIKYYSFYAFSLFVSTFDNLAICCGVCSNYSSIYPLSVTLTDIVLSGNNIRDPSFIGQVLSLSGVYSIDLSGNDIGDPGLVEILINSLPNISYIDVSYNKLPCNSSDTIAAVDAGIFLELDTSDTIDEDPCEALSESFGITIVYLNEDLTCGGNDSSYQCDYTDSFLVCALESDGITEECICGAGYYQDSDGSCVLASNDECLGCYGDHGQCEITNTMTSSISGDSYFEDYSDYSFSSSATSSPICSCYDGWFGDSCSAACPISPINGLECSGSDHGSCNVISRECVCEEIYLDDACEILCDPQNVCSGHGVCVLLSEKTLSDKNNVETSCNCSGYWFGDSCSHNKVIIICIEIAAIIIIVILVTCLIRRIKIKKDNDREKDSLEELLRMEKSSLIKPADVESFYSTYSRSSNKSTSAGFDIGQEKPDISSSTSILQTNVTTSDDLSLLHATIPPQPVADIAGKSSTNDGSEETRSSAHI</sequence>
<feature type="region of interest" description="Disordered" evidence="1">
    <location>
        <begin position="2233"/>
        <end position="2252"/>
    </location>
</feature>
<organism evidence="4 5">
    <name type="scientific">Aduncisulcus paluster</name>
    <dbReference type="NCBI Taxonomy" id="2918883"/>
    <lineage>
        <taxon>Eukaryota</taxon>
        <taxon>Metamonada</taxon>
        <taxon>Carpediemonas-like organisms</taxon>
        <taxon>Aduncisulcus</taxon>
    </lineage>
</organism>
<feature type="region of interest" description="Disordered" evidence="1">
    <location>
        <begin position="2280"/>
        <end position="2303"/>
    </location>
</feature>
<evidence type="ECO:0000313" key="4">
    <source>
        <dbReference type="EMBL" id="GKT35019.1"/>
    </source>
</evidence>
<keyword evidence="2" id="KW-1133">Transmembrane helix</keyword>
<dbReference type="SUPFAM" id="SSF52058">
    <property type="entry name" value="L domain-like"/>
    <property type="match status" value="2"/>
</dbReference>
<keyword evidence="2" id="KW-0472">Membrane</keyword>
<dbReference type="InterPro" id="IPR000742">
    <property type="entry name" value="EGF"/>
</dbReference>
<feature type="domain" description="SRCR" evidence="3">
    <location>
        <begin position="1083"/>
        <end position="1231"/>
    </location>
</feature>
<dbReference type="PROSITE" id="PS50287">
    <property type="entry name" value="SRCR_2"/>
    <property type="match status" value="1"/>
</dbReference>
<dbReference type="SMART" id="SM00181">
    <property type="entry name" value="EGF"/>
    <property type="match status" value="5"/>
</dbReference>
<reference evidence="4" key="1">
    <citation type="submission" date="2022-03" db="EMBL/GenBank/DDBJ databases">
        <title>Draft genome sequence of Aduncisulcus paluster, a free-living microaerophilic Fornicata.</title>
        <authorList>
            <person name="Yuyama I."/>
            <person name="Kume K."/>
            <person name="Tamura T."/>
            <person name="Inagaki Y."/>
            <person name="Hashimoto T."/>
        </authorList>
    </citation>
    <scope>NUCLEOTIDE SEQUENCE</scope>
    <source>
        <strain evidence="4">NY0171</strain>
    </source>
</reference>
<evidence type="ECO:0000256" key="1">
    <source>
        <dbReference type="SAM" id="MobiDB-lite"/>
    </source>
</evidence>
<accession>A0ABQ5KUA0</accession>
<dbReference type="InterPro" id="IPR051830">
    <property type="entry name" value="NOTCH_homolog"/>
</dbReference>
<dbReference type="SUPFAM" id="SSF52047">
    <property type="entry name" value="RNI-like"/>
    <property type="match status" value="1"/>
</dbReference>
<protein>
    <recommendedName>
        <fullName evidence="3">SRCR domain-containing protein</fullName>
    </recommendedName>
</protein>
<evidence type="ECO:0000259" key="3">
    <source>
        <dbReference type="PROSITE" id="PS50287"/>
    </source>
</evidence>
<dbReference type="InterPro" id="IPR032675">
    <property type="entry name" value="LRR_dom_sf"/>
</dbReference>
<comment type="caution">
    <text evidence="4">The sequence shown here is derived from an EMBL/GenBank/DDBJ whole genome shotgun (WGS) entry which is preliminary data.</text>
</comment>
<proteinExistence type="predicted"/>
<feature type="region of interest" description="Disordered" evidence="1">
    <location>
        <begin position="810"/>
        <end position="835"/>
    </location>
</feature>
<keyword evidence="5" id="KW-1185">Reference proteome</keyword>
<dbReference type="Gene3D" id="2.10.25.10">
    <property type="entry name" value="Laminin"/>
    <property type="match status" value="1"/>
</dbReference>
<dbReference type="PANTHER" id="PTHR24033:SF151">
    <property type="entry name" value="NOTCH 2"/>
    <property type="match status" value="1"/>
</dbReference>
<dbReference type="Proteomes" id="UP001057375">
    <property type="component" value="Unassembled WGS sequence"/>
</dbReference>
<feature type="compositionally biased region" description="Basic and acidic residues" evidence="1">
    <location>
        <begin position="821"/>
        <end position="830"/>
    </location>
</feature>
<dbReference type="InterPro" id="IPR001611">
    <property type="entry name" value="Leu-rich_rpt"/>
</dbReference>
<evidence type="ECO:0000313" key="5">
    <source>
        <dbReference type="Proteomes" id="UP001057375"/>
    </source>
</evidence>
<dbReference type="InterPro" id="IPR001190">
    <property type="entry name" value="SRCR"/>
</dbReference>
<gene>
    <name evidence="4" type="ORF">ADUPG1_008267</name>
</gene>